<protein>
    <submittedName>
        <fullName evidence="2">Uncharacterized protein</fullName>
    </submittedName>
</protein>
<name>A0A0J6FUZ6_COCPO</name>
<feature type="compositionally biased region" description="Basic and acidic residues" evidence="1">
    <location>
        <begin position="1"/>
        <end position="12"/>
    </location>
</feature>
<reference evidence="3" key="3">
    <citation type="journal article" date="2010" name="Genome Res.">
        <title>Population genomic sequencing of Coccidioides fungi reveals recent hybridization and transposon control.</title>
        <authorList>
            <person name="Neafsey D.E."/>
            <person name="Barker B.M."/>
            <person name="Sharpton T.J."/>
            <person name="Stajich J.E."/>
            <person name="Park D.J."/>
            <person name="Whiston E."/>
            <person name="Hung C.-Y."/>
            <person name="McMahan C."/>
            <person name="White J."/>
            <person name="Sykes S."/>
            <person name="Heiman D."/>
            <person name="Young S."/>
            <person name="Zeng Q."/>
            <person name="Abouelleil A."/>
            <person name="Aftuck L."/>
            <person name="Bessette D."/>
            <person name="Brown A."/>
            <person name="FitzGerald M."/>
            <person name="Lui A."/>
            <person name="Macdonald J.P."/>
            <person name="Priest M."/>
            <person name="Orbach M.J."/>
            <person name="Galgiani J.N."/>
            <person name="Kirkland T.N."/>
            <person name="Cole G.T."/>
            <person name="Birren B.W."/>
            <person name="Henn M.R."/>
            <person name="Taylor J.W."/>
            <person name="Rounsley S.D."/>
        </authorList>
    </citation>
    <scope>NUCLEOTIDE SEQUENCE [LARGE SCALE GENOMIC DNA]</scope>
    <source>
        <strain evidence="3">RMSCC 3488</strain>
    </source>
</reference>
<proteinExistence type="predicted"/>
<dbReference type="Proteomes" id="UP000054567">
    <property type="component" value="Unassembled WGS sequence"/>
</dbReference>
<organism evidence="2 3">
    <name type="scientific">Coccidioides posadasii RMSCC 3488</name>
    <dbReference type="NCBI Taxonomy" id="454284"/>
    <lineage>
        <taxon>Eukaryota</taxon>
        <taxon>Fungi</taxon>
        <taxon>Dikarya</taxon>
        <taxon>Ascomycota</taxon>
        <taxon>Pezizomycotina</taxon>
        <taxon>Eurotiomycetes</taxon>
        <taxon>Eurotiomycetidae</taxon>
        <taxon>Onygenales</taxon>
        <taxon>Onygenaceae</taxon>
        <taxon>Coccidioides</taxon>
    </lineage>
</organism>
<evidence type="ECO:0000256" key="1">
    <source>
        <dbReference type="SAM" id="MobiDB-lite"/>
    </source>
</evidence>
<gene>
    <name evidence="2" type="ORF">CPAG_09272</name>
</gene>
<reference evidence="2 3" key="1">
    <citation type="submission" date="2007-06" db="EMBL/GenBank/DDBJ databases">
        <title>The Genome Sequence of Coccidioides posadasii RMSCC_3488.</title>
        <authorList>
            <consortium name="Coccidioides Genome Resources Consortium"/>
            <consortium name="The Broad Institute Genome Sequencing Platform"/>
            <person name="Henn M.R."/>
            <person name="Sykes S."/>
            <person name="Young S."/>
            <person name="Jaffe D."/>
            <person name="Berlin A."/>
            <person name="Alvarez P."/>
            <person name="Butler J."/>
            <person name="Gnerre S."/>
            <person name="Grabherr M."/>
            <person name="Mauceli E."/>
            <person name="Brockman W."/>
            <person name="Kodira C."/>
            <person name="Alvarado L."/>
            <person name="Zeng Q."/>
            <person name="Crawford M."/>
            <person name="Antoine C."/>
            <person name="Devon K."/>
            <person name="Galgiani J."/>
            <person name="Orsborn K."/>
            <person name="Lewis M.L."/>
            <person name="Nusbaum C."/>
            <person name="Galagan J."/>
            <person name="Birren B."/>
        </authorList>
    </citation>
    <scope>NUCLEOTIDE SEQUENCE [LARGE SCALE GENOMIC DNA]</scope>
    <source>
        <strain evidence="2 3">RMSCC 3488</strain>
    </source>
</reference>
<feature type="region of interest" description="Disordered" evidence="1">
    <location>
        <begin position="1"/>
        <end position="71"/>
    </location>
</feature>
<dbReference type="AlphaFoldDB" id="A0A0J6FUZ6"/>
<dbReference type="VEuPathDB" id="FungiDB:CPAG_09272"/>
<evidence type="ECO:0000313" key="2">
    <source>
        <dbReference type="EMBL" id="KMM72984.1"/>
    </source>
</evidence>
<dbReference type="EMBL" id="DS268114">
    <property type="protein sequence ID" value="KMM72984.1"/>
    <property type="molecule type" value="Genomic_DNA"/>
</dbReference>
<sequence>MTGRGGIEENKRINPRRLPPFLPPERDKYNSHPGGQAREVYGVQNWRYARRHPSREDRGPENGSLSGIQGWAVIGDDSPARMGARPSPWLVGWTWNWMGLVLGG</sequence>
<reference evidence="3" key="2">
    <citation type="journal article" date="2009" name="Genome Res.">
        <title>Comparative genomic analyses of the human fungal pathogens Coccidioides and their relatives.</title>
        <authorList>
            <person name="Sharpton T.J."/>
            <person name="Stajich J.E."/>
            <person name="Rounsley S.D."/>
            <person name="Gardner M.J."/>
            <person name="Wortman J.R."/>
            <person name="Jordar V.S."/>
            <person name="Maiti R."/>
            <person name="Kodira C.D."/>
            <person name="Neafsey D.E."/>
            <person name="Zeng Q."/>
            <person name="Hung C.-Y."/>
            <person name="McMahan C."/>
            <person name="Muszewska A."/>
            <person name="Grynberg M."/>
            <person name="Mandel M.A."/>
            <person name="Kellner E.M."/>
            <person name="Barker B.M."/>
            <person name="Galgiani J.N."/>
            <person name="Orbach M.J."/>
            <person name="Kirkland T.N."/>
            <person name="Cole G.T."/>
            <person name="Henn M.R."/>
            <person name="Birren B.W."/>
            <person name="Taylor J.W."/>
        </authorList>
    </citation>
    <scope>NUCLEOTIDE SEQUENCE [LARGE SCALE GENOMIC DNA]</scope>
    <source>
        <strain evidence="3">RMSCC 3488</strain>
    </source>
</reference>
<evidence type="ECO:0000313" key="3">
    <source>
        <dbReference type="Proteomes" id="UP000054567"/>
    </source>
</evidence>
<accession>A0A0J6FUZ6</accession>